<evidence type="ECO:0000259" key="1">
    <source>
        <dbReference type="Pfam" id="PF13924"/>
    </source>
</evidence>
<evidence type="ECO:0000313" key="3">
    <source>
        <dbReference type="Proteomes" id="UP000799423"/>
    </source>
</evidence>
<organism evidence="2 3">
    <name type="scientific">Plenodomus tracheiphilus IPT5</name>
    <dbReference type="NCBI Taxonomy" id="1408161"/>
    <lineage>
        <taxon>Eukaryota</taxon>
        <taxon>Fungi</taxon>
        <taxon>Dikarya</taxon>
        <taxon>Ascomycota</taxon>
        <taxon>Pezizomycotina</taxon>
        <taxon>Dothideomycetes</taxon>
        <taxon>Pleosporomycetidae</taxon>
        <taxon>Pleosporales</taxon>
        <taxon>Pleosporineae</taxon>
        <taxon>Leptosphaeriaceae</taxon>
        <taxon>Plenodomus</taxon>
    </lineage>
</organism>
<protein>
    <recommendedName>
        <fullName evidence="1">Lipocalin-like domain-containing protein</fullName>
    </recommendedName>
</protein>
<sequence length="169" mass="18979">MVLPSNIAEVLGGAWLLLNSTRSHLNGTLLPAGNITYYPRGQLLYHPAGYMSANLFAPSALNASDPTSDSDASYAYIARRSLSYAGELSVWPGSNESVGTLTHGPLVVASVPSWMEVVQRRNYVVYKKEVEGRDVLRLWLREEEKDLQTDIWWVRPEGWGNETQREKQR</sequence>
<dbReference type="Proteomes" id="UP000799423">
    <property type="component" value="Unassembled WGS sequence"/>
</dbReference>
<proteinExistence type="predicted"/>
<dbReference type="EMBL" id="MU006310">
    <property type="protein sequence ID" value="KAF2849620.1"/>
    <property type="molecule type" value="Genomic_DNA"/>
</dbReference>
<evidence type="ECO:0000313" key="2">
    <source>
        <dbReference type="EMBL" id="KAF2849620.1"/>
    </source>
</evidence>
<dbReference type="InterPro" id="IPR024311">
    <property type="entry name" value="Lipocalin-like"/>
</dbReference>
<feature type="domain" description="Lipocalin-like" evidence="1">
    <location>
        <begin position="13"/>
        <end position="153"/>
    </location>
</feature>
<dbReference type="AlphaFoldDB" id="A0A6A7B299"/>
<dbReference type="OrthoDB" id="3904217at2759"/>
<reference evidence="2" key="1">
    <citation type="submission" date="2020-01" db="EMBL/GenBank/DDBJ databases">
        <authorList>
            <consortium name="DOE Joint Genome Institute"/>
            <person name="Haridas S."/>
            <person name="Albert R."/>
            <person name="Binder M."/>
            <person name="Bloem J."/>
            <person name="Labutti K."/>
            <person name="Salamov A."/>
            <person name="Andreopoulos B."/>
            <person name="Baker S.E."/>
            <person name="Barry K."/>
            <person name="Bills G."/>
            <person name="Bluhm B.H."/>
            <person name="Cannon C."/>
            <person name="Castanera R."/>
            <person name="Culley D.E."/>
            <person name="Daum C."/>
            <person name="Ezra D."/>
            <person name="Gonzalez J.B."/>
            <person name="Henrissat B."/>
            <person name="Kuo A."/>
            <person name="Liang C."/>
            <person name="Lipzen A."/>
            <person name="Lutzoni F."/>
            <person name="Magnuson J."/>
            <person name="Mondo S."/>
            <person name="Nolan M."/>
            <person name="Ohm R."/>
            <person name="Pangilinan J."/>
            <person name="Park H.-J."/>
            <person name="Ramirez L."/>
            <person name="Alfaro M."/>
            <person name="Sun H."/>
            <person name="Tritt A."/>
            <person name="Yoshinaga Y."/>
            <person name="Zwiers L.-H."/>
            <person name="Turgeon B.G."/>
            <person name="Goodwin S.B."/>
            <person name="Spatafora J.W."/>
            <person name="Crous P.W."/>
            <person name="Grigoriev I.V."/>
        </authorList>
    </citation>
    <scope>NUCLEOTIDE SEQUENCE</scope>
    <source>
        <strain evidence="2">IPT5</strain>
    </source>
</reference>
<accession>A0A6A7B299</accession>
<gene>
    <name evidence="2" type="ORF">T440DRAFT_533097</name>
</gene>
<keyword evidence="3" id="KW-1185">Reference proteome</keyword>
<dbReference type="Pfam" id="PF13924">
    <property type="entry name" value="Lipocalin_5"/>
    <property type="match status" value="1"/>
</dbReference>
<name>A0A6A7B299_9PLEO</name>